<dbReference type="Pfam" id="PF00440">
    <property type="entry name" value="TetR_N"/>
    <property type="match status" value="1"/>
</dbReference>
<evidence type="ECO:0000313" key="7">
    <source>
        <dbReference type="Proteomes" id="UP001305521"/>
    </source>
</evidence>
<evidence type="ECO:0000313" key="6">
    <source>
        <dbReference type="EMBL" id="WPB85780.1"/>
    </source>
</evidence>
<keyword evidence="7" id="KW-1185">Reference proteome</keyword>
<dbReference type="PROSITE" id="PS50977">
    <property type="entry name" value="HTH_TETR_2"/>
    <property type="match status" value="1"/>
</dbReference>
<feature type="domain" description="HTH tetR-type" evidence="5">
    <location>
        <begin position="2"/>
        <end position="62"/>
    </location>
</feature>
<proteinExistence type="predicted"/>
<reference evidence="6 7" key="1">
    <citation type="submission" date="2023-11" db="EMBL/GenBank/DDBJ databases">
        <title>Arctic aerobic anoxygenic photoheterotroph Sediminicoccus rosea KRV36 adapts its photosynthesis to long days of polar summer.</title>
        <authorList>
            <person name="Tomasch J."/>
            <person name="Kopejtka K."/>
            <person name="Bily T."/>
            <person name="Gardiner A.T."/>
            <person name="Gardian Z."/>
            <person name="Shivaramu S."/>
            <person name="Koblizek M."/>
            <person name="Engelhardt F."/>
            <person name="Kaftan D."/>
        </authorList>
    </citation>
    <scope>NUCLEOTIDE SEQUENCE [LARGE SCALE GENOMIC DNA]</scope>
    <source>
        <strain evidence="6 7">R-30</strain>
    </source>
</reference>
<evidence type="ECO:0000256" key="2">
    <source>
        <dbReference type="ARBA" id="ARBA00023125"/>
    </source>
</evidence>
<dbReference type="InterPro" id="IPR050109">
    <property type="entry name" value="HTH-type_TetR-like_transc_reg"/>
</dbReference>
<feature type="DNA-binding region" description="H-T-H motif" evidence="4">
    <location>
        <begin position="25"/>
        <end position="44"/>
    </location>
</feature>
<dbReference type="EMBL" id="CP137852">
    <property type="protein sequence ID" value="WPB85780.1"/>
    <property type="molecule type" value="Genomic_DNA"/>
</dbReference>
<evidence type="ECO:0000256" key="3">
    <source>
        <dbReference type="ARBA" id="ARBA00023163"/>
    </source>
</evidence>
<dbReference type="RefSeq" id="WP_318649760.1">
    <property type="nucleotide sequence ID" value="NZ_CP137852.1"/>
</dbReference>
<evidence type="ECO:0000256" key="4">
    <source>
        <dbReference type="PROSITE-ProRule" id="PRU00335"/>
    </source>
</evidence>
<dbReference type="PRINTS" id="PR00455">
    <property type="entry name" value="HTHTETR"/>
</dbReference>
<sequence>MADARTRILDAAERIVQEKGVPALTLEAAARGAGISKGGLLYHFASKEAMLNGLVARLAESVEQDFQAVLAAQSGPAPASRAILSWIFDDPEQVCEEHERAGAVFLAVFHHDPAMLAPIRAVFARIRDHLRADKLPPGRALALMAASDGLFFGRLFGMYEQTAEDQQAIRAALEFLVQEARA</sequence>
<dbReference type="Proteomes" id="UP001305521">
    <property type="component" value="Chromosome"/>
</dbReference>
<keyword evidence="2 4" id="KW-0238">DNA-binding</keyword>
<keyword evidence="3" id="KW-0804">Transcription</keyword>
<organism evidence="6 7">
    <name type="scientific">Sediminicoccus rosea</name>
    <dbReference type="NCBI Taxonomy" id="1225128"/>
    <lineage>
        <taxon>Bacteria</taxon>
        <taxon>Pseudomonadati</taxon>
        <taxon>Pseudomonadota</taxon>
        <taxon>Alphaproteobacteria</taxon>
        <taxon>Acetobacterales</taxon>
        <taxon>Roseomonadaceae</taxon>
        <taxon>Sediminicoccus</taxon>
    </lineage>
</organism>
<evidence type="ECO:0000256" key="1">
    <source>
        <dbReference type="ARBA" id="ARBA00023015"/>
    </source>
</evidence>
<protein>
    <submittedName>
        <fullName evidence="6">TetR/AcrR family transcriptional regulator</fullName>
    </submittedName>
</protein>
<gene>
    <name evidence="6" type="ORF">R9Z33_02645</name>
</gene>
<dbReference type="Gene3D" id="1.10.357.10">
    <property type="entry name" value="Tetracycline Repressor, domain 2"/>
    <property type="match status" value="1"/>
</dbReference>
<dbReference type="PANTHER" id="PTHR30055:SF234">
    <property type="entry name" value="HTH-TYPE TRANSCRIPTIONAL REGULATOR BETI"/>
    <property type="match status" value="1"/>
</dbReference>
<dbReference type="PANTHER" id="PTHR30055">
    <property type="entry name" value="HTH-TYPE TRANSCRIPTIONAL REGULATOR RUTR"/>
    <property type="match status" value="1"/>
</dbReference>
<dbReference type="InterPro" id="IPR041479">
    <property type="entry name" value="TetR_CgmR_C"/>
</dbReference>
<dbReference type="SUPFAM" id="SSF46689">
    <property type="entry name" value="Homeodomain-like"/>
    <property type="match status" value="1"/>
</dbReference>
<name>A0ABZ0PL14_9PROT</name>
<evidence type="ECO:0000259" key="5">
    <source>
        <dbReference type="PROSITE" id="PS50977"/>
    </source>
</evidence>
<dbReference type="InterPro" id="IPR001647">
    <property type="entry name" value="HTH_TetR"/>
</dbReference>
<accession>A0ABZ0PL14</accession>
<dbReference type="Pfam" id="PF17937">
    <property type="entry name" value="TetR_C_28"/>
    <property type="match status" value="1"/>
</dbReference>
<dbReference type="InterPro" id="IPR009057">
    <property type="entry name" value="Homeodomain-like_sf"/>
</dbReference>
<keyword evidence="1" id="KW-0805">Transcription regulation</keyword>